<dbReference type="EMBL" id="BFEA01000018">
    <property type="protein sequence ID" value="GBG61293.1"/>
    <property type="molecule type" value="Genomic_DNA"/>
</dbReference>
<dbReference type="OrthoDB" id="5785880at2759"/>
<keyword evidence="3" id="KW-1185">Reference proteome</keyword>
<name>A0A388JU62_CHABU</name>
<organism evidence="2 3">
    <name type="scientific">Chara braunii</name>
    <name type="common">Braun's stonewort</name>
    <dbReference type="NCBI Taxonomy" id="69332"/>
    <lineage>
        <taxon>Eukaryota</taxon>
        <taxon>Viridiplantae</taxon>
        <taxon>Streptophyta</taxon>
        <taxon>Charophyceae</taxon>
        <taxon>Charales</taxon>
        <taxon>Characeae</taxon>
        <taxon>Chara</taxon>
    </lineage>
</organism>
<dbReference type="Gene3D" id="2.60.40.3820">
    <property type="match status" value="1"/>
</dbReference>
<evidence type="ECO:0000313" key="2">
    <source>
        <dbReference type="EMBL" id="GBG61293.1"/>
    </source>
</evidence>
<protein>
    <recommendedName>
        <fullName evidence="1">Up-regulated in Daf-2 domain-containing protein</fullName>
    </recommendedName>
</protein>
<comment type="caution">
    <text evidence="2">The sequence shown here is derived from an EMBL/GenBank/DDBJ whole genome shotgun (WGS) entry which is preliminary data.</text>
</comment>
<evidence type="ECO:0000313" key="3">
    <source>
        <dbReference type="Proteomes" id="UP000265515"/>
    </source>
</evidence>
<evidence type="ECO:0000259" key="1">
    <source>
        <dbReference type="Pfam" id="PF18457"/>
    </source>
</evidence>
<sequence length="120" mass="12336">MSGDTSTLFYTDPKNFRSIFDSLESVLPDVVSAVAGAAAGLATAETGPGALIAAGAAAAGSKVICNALFNSEGTTGFKQHILRAEDENALTEIIVHGNMTVTFRSNSGVSETVVSSKRVR</sequence>
<dbReference type="Gramene" id="GBG61293">
    <property type="protein sequence ID" value="GBG61293"/>
    <property type="gene ID" value="CBR_g19826"/>
</dbReference>
<gene>
    <name evidence="2" type="ORF">CBR_g19826</name>
</gene>
<accession>A0A388JU62</accession>
<proteinExistence type="predicted"/>
<dbReference type="Proteomes" id="UP000265515">
    <property type="component" value="Unassembled WGS sequence"/>
</dbReference>
<dbReference type="InterPro" id="IPR041157">
    <property type="entry name" value="PUD1/2"/>
</dbReference>
<reference evidence="2 3" key="1">
    <citation type="journal article" date="2018" name="Cell">
        <title>The Chara Genome: Secondary Complexity and Implications for Plant Terrestrialization.</title>
        <authorList>
            <person name="Nishiyama T."/>
            <person name="Sakayama H."/>
            <person name="Vries J.D."/>
            <person name="Buschmann H."/>
            <person name="Saint-Marcoux D."/>
            <person name="Ullrich K.K."/>
            <person name="Haas F.B."/>
            <person name="Vanderstraeten L."/>
            <person name="Becker D."/>
            <person name="Lang D."/>
            <person name="Vosolsobe S."/>
            <person name="Rombauts S."/>
            <person name="Wilhelmsson P.K.I."/>
            <person name="Janitza P."/>
            <person name="Kern R."/>
            <person name="Heyl A."/>
            <person name="Rumpler F."/>
            <person name="Villalobos L.I.A.C."/>
            <person name="Clay J.M."/>
            <person name="Skokan R."/>
            <person name="Toyoda A."/>
            <person name="Suzuki Y."/>
            <person name="Kagoshima H."/>
            <person name="Schijlen E."/>
            <person name="Tajeshwar N."/>
            <person name="Catarino B."/>
            <person name="Hetherington A.J."/>
            <person name="Saltykova A."/>
            <person name="Bonnot C."/>
            <person name="Breuninger H."/>
            <person name="Symeonidi A."/>
            <person name="Radhakrishnan G.V."/>
            <person name="Van Nieuwerburgh F."/>
            <person name="Deforce D."/>
            <person name="Chang C."/>
            <person name="Karol K.G."/>
            <person name="Hedrich R."/>
            <person name="Ulvskov P."/>
            <person name="Glockner G."/>
            <person name="Delwiche C.F."/>
            <person name="Petrasek J."/>
            <person name="Van de Peer Y."/>
            <person name="Friml J."/>
            <person name="Beilby M."/>
            <person name="Dolan L."/>
            <person name="Kohara Y."/>
            <person name="Sugano S."/>
            <person name="Fujiyama A."/>
            <person name="Delaux P.-M."/>
            <person name="Quint M."/>
            <person name="TheiBen G."/>
            <person name="Hagemann M."/>
            <person name="Harholt J."/>
            <person name="Dunand C."/>
            <person name="Zachgo S."/>
            <person name="Langdale J."/>
            <person name="Maumus F."/>
            <person name="Straeten D.V.D."/>
            <person name="Gould S.B."/>
            <person name="Rensing S.A."/>
        </authorList>
    </citation>
    <scope>NUCLEOTIDE SEQUENCE [LARGE SCALE GENOMIC DNA]</scope>
    <source>
        <strain evidence="2 3">S276</strain>
    </source>
</reference>
<dbReference type="Pfam" id="PF18457">
    <property type="entry name" value="PUD1_2"/>
    <property type="match status" value="1"/>
</dbReference>
<dbReference type="AlphaFoldDB" id="A0A388JU62"/>
<feature type="domain" description="Up-regulated in Daf-2" evidence="1">
    <location>
        <begin position="7"/>
        <end position="113"/>
    </location>
</feature>